<evidence type="ECO:0000313" key="1">
    <source>
        <dbReference type="EMBL" id="KAF2469346.1"/>
    </source>
</evidence>
<accession>A0ACB6QR08</accession>
<keyword evidence="2" id="KW-1185">Reference proteome</keyword>
<protein>
    <submittedName>
        <fullName evidence="1">Uncharacterized protein</fullName>
    </submittedName>
</protein>
<feature type="non-terminal residue" evidence="1">
    <location>
        <position position="492"/>
    </location>
</feature>
<dbReference type="Proteomes" id="UP000799755">
    <property type="component" value="Unassembled WGS sequence"/>
</dbReference>
<evidence type="ECO:0000313" key="2">
    <source>
        <dbReference type="Proteomes" id="UP000799755"/>
    </source>
</evidence>
<comment type="caution">
    <text evidence="1">The sequence shown here is derived from an EMBL/GenBank/DDBJ whole genome shotgun (WGS) entry which is preliminary data.</text>
</comment>
<sequence>MGDTQIHSIQCPNDFSESMENGIVCLDSPISATDRPLHTLTVPTRAEGQAKGKHPTRPAEEHTKFCSKRCAQVYKVDRLYVGLLGNLPPPSVVQDKWDRDVRPDLESYLCQATSMLSKSMRDDEVITELVLCMAGKKCSPASVVLEAGMTCPKDPIALKPTVWIHCGSKKCKKKVRETIRNLAYLNHFLDTFCMEPPYTSLHAPWPAAREISLYSPRLEGKACKMTFAVQCPRPGWKSICGAKARFTIQTSDGTIERYSTLGGSVMVGSSLFGLTSAHAIMNFFHEGSRSASINEVESTNNICSDSGSDCETSSDSEPEAFADSPCSSQTQTSFTRRPPLDANRIHGTEDVRWVEVPLPQIIAYLGHGTTSGDYAFPDLAPNASDFALIDIGSLGETSNEFHNPDNKAVAPIWGFIPTRDLPSGEVWIIATCGGEPLEGYLLEGDASVIVRGAVMRTKKIQVVTTGAPGLSGSWVVRDGALCGSIYAADDRS</sequence>
<proteinExistence type="predicted"/>
<dbReference type="EMBL" id="MU003512">
    <property type="protein sequence ID" value="KAF2469346.1"/>
    <property type="molecule type" value="Genomic_DNA"/>
</dbReference>
<gene>
    <name evidence="1" type="ORF">BDR25DRAFT_263858</name>
</gene>
<name>A0ACB6QR08_9PLEO</name>
<reference evidence="1" key="1">
    <citation type="journal article" date="2020" name="Stud. Mycol.">
        <title>101 Dothideomycetes genomes: a test case for predicting lifestyles and emergence of pathogens.</title>
        <authorList>
            <person name="Haridas S."/>
            <person name="Albert R."/>
            <person name="Binder M."/>
            <person name="Bloem J."/>
            <person name="Labutti K."/>
            <person name="Salamov A."/>
            <person name="Andreopoulos B."/>
            <person name="Baker S."/>
            <person name="Barry K."/>
            <person name="Bills G."/>
            <person name="Bluhm B."/>
            <person name="Cannon C."/>
            <person name="Castanera R."/>
            <person name="Culley D."/>
            <person name="Daum C."/>
            <person name="Ezra D."/>
            <person name="Gonzalez J."/>
            <person name="Henrissat B."/>
            <person name="Kuo A."/>
            <person name="Liang C."/>
            <person name="Lipzen A."/>
            <person name="Lutzoni F."/>
            <person name="Magnuson J."/>
            <person name="Mondo S."/>
            <person name="Nolan M."/>
            <person name="Ohm R."/>
            <person name="Pangilinan J."/>
            <person name="Park H.-J."/>
            <person name="Ramirez L."/>
            <person name="Alfaro M."/>
            <person name="Sun H."/>
            <person name="Tritt A."/>
            <person name="Yoshinaga Y."/>
            <person name="Zwiers L.-H."/>
            <person name="Turgeon B."/>
            <person name="Goodwin S."/>
            <person name="Spatafora J."/>
            <person name="Crous P."/>
            <person name="Grigoriev I."/>
        </authorList>
    </citation>
    <scope>NUCLEOTIDE SEQUENCE</scope>
    <source>
        <strain evidence="1">ATCC 200398</strain>
    </source>
</reference>
<organism evidence="1 2">
    <name type="scientific">Lindgomyces ingoldianus</name>
    <dbReference type="NCBI Taxonomy" id="673940"/>
    <lineage>
        <taxon>Eukaryota</taxon>
        <taxon>Fungi</taxon>
        <taxon>Dikarya</taxon>
        <taxon>Ascomycota</taxon>
        <taxon>Pezizomycotina</taxon>
        <taxon>Dothideomycetes</taxon>
        <taxon>Pleosporomycetidae</taxon>
        <taxon>Pleosporales</taxon>
        <taxon>Lindgomycetaceae</taxon>
        <taxon>Lindgomyces</taxon>
    </lineage>
</organism>